<reference evidence="1" key="1">
    <citation type="submission" date="2022-12" db="EMBL/GenBank/DDBJ databases">
        <authorList>
            <consortium name="Asia Pacific Centre for Animal Health"/>
            <person name="Klose S.M."/>
            <person name="Legione A.R."/>
            <person name="Monotti I."/>
            <person name="Bushell R."/>
            <person name="Marenda M.S."/>
            <person name="Sugiyama T."/>
            <person name="Browning G.F."/>
            <person name="Vaz P.K."/>
        </authorList>
    </citation>
    <scope>NUCLEOTIDE SEQUENCE</scope>
    <source>
        <strain evidence="1">Felid995</strain>
    </source>
</reference>
<name>A0ACD4PGA3_9BACT</name>
<dbReference type="EMBL" id="CP114370">
    <property type="protein sequence ID" value="WBP83743.1"/>
    <property type="molecule type" value="Genomic_DNA"/>
</dbReference>
<sequence length="1314" mass="147944">MQIIDSLGDDLNSADTRNALKAEINKATTTQDLDNLVPDDLKSKLEGYKTLIEGSDLSEAIKTELKGLLAKTTNNGTVESKDFANLDQEIFNKFKDKVNEYITNAPHLPDKDAEKQTINSLTLNGDLSAGLRDLKNRLNDLHKKNYSAQIENLPFPKTDPADKDPAVARIKAAYVDNLNYGDNYAATEEKLNKLQPLMTDIKTKINGINNQDVKDVLNNLLMNASTVEKLEELNDKMDKYKSIADKINSINDRNILTTDSSFRETSTAIEELKTSLYNELSSTNNLDAFDTKVDEVIKTVDNAKRTFSNSSQQEYEILMIKTIVDEVKTSNTDQITNLNQRIPRIREKMRRFWHGDRGDAIRRQKDDLFNVGSKTFNYDALVRKMRSTTNLDALEDLVTDEVDLYLDVIAHRIKEKATTGLPQDVQNSIREKLVAAPTKTERANISKYVGARAFENGNVARGFFDDARQQLAAIPESNRSAWQTRFNDLATSDNDSDVLRKIDDFNREARTFGNKLTPSRTKLNEYRRNYPNATETIQKLETLLNNASSISDLDNFDALLAKVNSISSSINGLPYPNPSSANANTSKTTLLNSILPNVNGQSNEQQLTTLKAVTATSLDPKVTEINSLSQSIQAEKDEINGLSAYSTNAQALTNFKNELDKATTIAQTNVVPADWNTNVNKYKNLISTKFANHNTNGEINNLNARLNQMIPNDLDANKLADNTNVTYGENNMKKEIADEYSGYINKKFNDSNLSNLTQDQRTQFTNDINSLKSDDKINSTTSFENFKTEVIDKMDEKLNDAMVTNFKNLVNSIPELSQTSKNNIIKNIVKPNEKNTIESRKQNVQTQLNNLSDKVSEIITEIEDISDFNKKQAFYFDLADVDTQAKADALYNKIRQYKTLDKTNAQRAIDAIDTAHRGNLQSRLDAATEQSVVNAIEQEALLTAAKVDAKKLVEAMTYPNWSTSVNNTAAPKSGVAKLNESIDQATSVDQVNNLKTTIKAVRAALDSTKSEINLLTYDYDKNELNNELFAASTVAEMNTTKGKVLKKVKTEVNNRVEQQLRRAAQLMRPSDDTSKTMTRSEELYLEEFKRQVNSKTLVSDVRTKELDFLYGRFVDATRMRAIVLSIHNYFSGSYRFGGDKERADWDKKSPLLRNYVSNYNYKRGFNDSADSRTLFNFVKEYSYEAIPTAALRNTKYDWDVRKSWNLSAQFGISVQYEHGSDDNSIRSKISSSIITKAIEKVRANADWSIDKKYDLIYKLTSIVSDNSGNVYNKLVNLKTSDPDLGPLLQGNGNYGFDRSGHVYQDSLSEGNYRS</sequence>
<proteinExistence type="predicted"/>
<protein>
    <submittedName>
        <fullName evidence="1">Uncharacterized protein</fullName>
    </submittedName>
</protein>
<evidence type="ECO:0000313" key="1">
    <source>
        <dbReference type="EMBL" id="WBP83743.1"/>
    </source>
</evidence>
<organism evidence="1 2">
    <name type="scientific">Mycoplasmopsis edwardii</name>
    <dbReference type="NCBI Taxonomy" id="53558"/>
    <lineage>
        <taxon>Bacteria</taxon>
        <taxon>Bacillati</taxon>
        <taxon>Mycoplasmatota</taxon>
        <taxon>Mycoplasmoidales</taxon>
        <taxon>Metamycoplasmataceae</taxon>
        <taxon>Mycoplasmopsis</taxon>
    </lineage>
</organism>
<dbReference type="Proteomes" id="UP001213039">
    <property type="component" value="Chromosome"/>
</dbReference>
<keyword evidence="2" id="KW-1185">Reference proteome</keyword>
<evidence type="ECO:0000313" key="2">
    <source>
        <dbReference type="Proteomes" id="UP001213039"/>
    </source>
</evidence>
<gene>
    <name evidence="1" type="ORF">Me_995_000362</name>
</gene>
<accession>A0ACD4PGA3</accession>